<dbReference type="AlphaFoldDB" id="A0A806DJG4"/>
<protein>
    <submittedName>
        <fullName evidence="1">Uncharacterized protein</fullName>
    </submittedName>
</protein>
<accession>A0A806DJG4</accession>
<dbReference type="EMBL" id="CP001743">
    <property type="protein sequence ID" value="ADD28709.1"/>
    <property type="molecule type" value="Genomic_DNA"/>
</dbReference>
<dbReference type="KEGG" id="mrb:Mrub_1953"/>
<evidence type="ECO:0000313" key="1">
    <source>
        <dbReference type="EMBL" id="ADD28709.1"/>
    </source>
</evidence>
<evidence type="ECO:0000313" key="2">
    <source>
        <dbReference type="Proteomes" id="UP000006655"/>
    </source>
</evidence>
<keyword evidence="2" id="KW-1185">Reference proteome</keyword>
<name>A0A806DJG4_MEIRD</name>
<reference evidence="1 2" key="1">
    <citation type="journal article" date="2010" name="Stand. Genomic Sci.">
        <title>Complete genome sequence of Meiothermus ruber type strain (21).</title>
        <authorList>
            <person name="Tindall B.J."/>
            <person name="Sikorski J."/>
            <person name="Lucas S."/>
            <person name="Goltsman E."/>
            <person name="Copeland A."/>
            <person name="Glavina Del Rio T."/>
            <person name="Nolan M."/>
            <person name="Tice H."/>
            <person name="Cheng J.F."/>
            <person name="Han C."/>
            <person name="Pitluck S."/>
            <person name="Liolios K."/>
            <person name="Ivanova N."/>
            <person name="Mavromatis K."/>
            <person name="Ovchinnikova G."/>
            <person name="Pati A."/>
            <person name="Fahnrich R."/>
            <person name="Goodwin L."/>
            <person name="Chen A."/>
            <person name="Palaniappan K."/>
            <person name="Land M."/>
            <person name="Hauser L."/>
            <person name="Chang Y.J."/>
            <person name="Jeffries C.D."/>
            <person name="Rohde M."/>
            <person name="Goker M."/>
            <person name="Woyke T."/>
            <person name="Bristow J."/>
            <person name="Eisen J.A."/>
            <person name="Markowitz V."/>
            <person name="Hugenholtz P."/>
            <person name="Kyrpides N.C."/>
            <person name="Klenk H.P."/>
            <person name="Lapidus A."/>
        </authorList>
    </citation>
    <scope>NUCLEOTIDE SEQUENCE [LARGE SCALE GENOMIC DNA]</scope>
    <source>
        <strain evidence="2">ATCC 35948 / DSM 1279 / VKM B-1258 / 21</strain>
    </source>
</reference>
<gene>
    <name evidence="1" type="ordered locus">Mrub_1953</name>
</gene>
<proteinExistence type="predicted"/>
<dbReference type="Proteomes" id="UP000006655">
    <property type="component" value="Chromosome"/>
</dbReference>
<dbReference type="RefSeq" id="WP_013014208.1">
    <property type="nucleotide sequence ID" value="NC_013946.1"/>
</dbReference>
<sequence>MGKPELLTDDLEGLLPPTTLSKLIEIHGDRLFALVRQGRVLVFRPLSKGEYRLMRADLDKAASGQKLALDTYAIGEKYAKAALVYPEKTEFEQMLEDYPGLADVISQDLAAIAQMAETEFLQKSADLLNEALKHRDRPLFAGQLLLAYRQGEDSPEALAGAALEAAVLLGHFEEKP</sequence>
<organism evidence="1 2">
    <name type="scientific">Meiothermus ruber (strain ATCC 35948 / DSM 1279 / VKM B-1258 / 21)</name>
    <name type="common">Thermus ruber</name>
    <dbReference type="NCBI Taxonomy" id="504728"/>
    <lineage>
        <taxon>Bacteria</taxon>
        <taxon>Thermotogati</taxon>
        <taxon>Deinococcota</taxon>
        <taxon>Deinococci</taxon>
        <taxon>Thermales</taxon>
        <taxon>Thermaceae</taxon>
        <taxon>Meiothermus</taxon>
    </lineage>
</organism>